<feature type="domain" description="Helicase ATP-binding" evidence="13">
    <location>
        <begin position="543"/>
        <end position="706"/>
    </location>
</feature>
<dbReference type="SMART" id="SM00487">
    <property type="entry name" value="DEXDc"/>
    <property type="match status" value="1"/>
</dbReference>
<keyword evidence="7" id="KW-0067">ATP-binding</keyword>
<dbReference type="InterPro" id="IPR027417">
    <property type="entry name" value="P-loop_NTPase"/>
</dbReference>
<evidence type="ECO:0000256" key="6">
    <source>
        <dbReference type="ARBA" id="ARBA00022806"/>
    </source>
</evidence>
<dbReference type="PROSITE" id="PS00690">
    <property type="entry name" value="DEAH_ATP_HELICASE"/>
    <property type="match status" value="1"/>
</dbReference>
<dbReference type="AlphaFoldDB" id="A0ABD3NJY5"/>
<feature type="region of interest" description="Disordered" evidence="12">
    <location>
        <begin position="377"/>
        <end position="469"/>
    </location>
</feature>
<evidence type="ECO:0000256" key="9">
    <source>
        <dbReference type="ARBA" id="ARBA00023242"/>
    </source>
</evidence>
<dbReference type="GO" id="GO:0071006">
    <property type="term" value="C:U2-type catalytic step 1 spliceosome"/>
    <property type="evidence" value="ECO:0007669"/>
    <property type="project" value="UniProtKB-ARBA"/>
</dbReference>
<dbReference type="Gene3D" id="1.20.120.1080">
    <property type="match status" value="1"/>
</dbReference>
<dbReference type="PROSITE" id="PS51194">
    <property type="entry name" value="HELICASE_CTER"/>
    <property type="match status" value="1"/>
</dbReference>
<dbReference type="PROSITE" id="PS51192">
    <property type="entry name" value="HELICASE_ATP_BIND_1"/>
    <property type="match status" value="1"/>
</dbReference>
<dbReference type="GO" id="GO:0008380">
    <property type="term" value="P:RNA splicing"/>
    <property type="evidence" value="ECO:0007669"/>
    <property type="project" value="UniProtKB-KW"/>
</dbReference>
<name>A0ABD3NJY5_9STRA</name>
<keyword evidence="4" id="KW-0547">Nucleotide-binding</keyword>
<accession>A0ABD3NJY5</accession>
<dbReference type="FunFam" id="1.10.10.2130:FF:000001">
    <property type="entry name" value="Pre-mRNA-splicing factor ATP-dependent RNA helicase"/>
    <property type="match status" value="1"/>
</dbReference>
<evidence type="ECO:0000256" key="2">
    <source>
        <dbReference type="ARBA" id="ARBA00012552"/>
    </source>
</evidence>
<dbReference type="InterPro" id="IPR011545">
    <property type="entry name" value="DEAD/DEAH_box_helicase_dom"/>
</dbReference>
<protein>
    <recommendedName>
        <fullName evidence="2">RNA helicase</fullName>
        <ecNumber evidence="2">3.6.4.13</ecNumber>
    </recommendedName>
</protein>
<evidence type="ECO:0000256" key="11">
    <source>
        <dbReference type="SAM" id="Coils"/>
    </source>
</evidence>
<evidence type="ECO:0000256" key="7">
    <source>
        <dbReference type="ARBA" id="ARBA00022840"/>
    </source>
</evidence>
<keyword evidence="5" id="KW-0378">Hydrolase</keyword>
<dbReference type="InterPro" id="IPR014001">
    <property type="entry name" value="Helicase_ATP-bd"/>
</dbReference>
<feature type="compositionally biased region" description="Basic and acidic residues" evidence="12">
    <location>
        <begin position="377"/>
        <end position="401"/>
    </location>
</feature>
<dbReference type="InterPro" id="IPR048333">
    <property type="entry name" value="HA2_WH"/>
</dbReference>
<dbReference type="PANTHER" id="PTHR18934">
    <property type="entry name" value="ATP-DEPENDENT RNA HELICASE"/>
    <property type="match status" value="1"/>
</dbReference>
<keyword evidence="11" id="KW-0175">Coiled coil</keyword>
<keyword evidence="6" id="KW-0347">Helicase</keyword>
<keyword evidence="16" id="KW-1185">Reference proteome</keyword>
<dbReference type="SUPFAM" id="SSF52540">
    <property type="entry name" value="P-loop containing nucleoside triphosphate hydrolases"/>
    <property type="match status" value="1"/>
</dbReference>
<evidence type="ECO:0000256" key="10">
    <source>
        <dbReference type="ARBA" id="ARBA00047984"/>
    </source>
</evidence>
<dbReference type="CDD" id="cd18791">
    <property type="entry name" value="SF2_C_RHA"/>
    <property type="match status" value="1"/>
</dbReference>
<evidence type="ECO:0000256" key="5">
    <source>
        <dbReference type="ARBA" id="ARBA00022801"/>
    </source>
</evidence>
<comment type="catalytic activity">
    <reaction evidence="10">
        <text>ATP + H2O = ADP + phosphate + H(+)</text>
        <dbReference type="Rhea" id="RHEA:13065"/>
        <dbReference type="ChEBI" id="CHEBI:15377"/>
        <dbReference type="ChEBI" id="CHEBI:15378"/>
        <dbReference type="ChEBI" id="CHEBI:30616"/>
        <dbReference type="ChEBI" id="CHEBI:43474"/>
        <dbReference type="ChEBI" id="CHEBI:456216"/>
        <dbReference type="EC" id="3.6.4.13"/>
    </reaction>
</comment>
<feature type="compositionally biased region" description="Acidic residues" evidence="12">
    <location>
        <begin position="184"/>
        <end position="196"/>
    </location>
</feature>
<dbReference type="FunFam" id="3.40.50.300:FF:000726">
    <property type="entry name" value="Pre-mRNA-splicing factor ATP-dependent RNA helicase"/>
    <property type="match status" value="1"/>
</dbReference>
<keyword evidence="9" id="KW-0539">Nucleus</keyword>
<comment type="caution">
    <text evidence="15">The sequence shown here is derived from an EMBL/GenBank/DDBJ whole genome shotgun (WGS) entry which is preliminary data.</text>
</comment>
<dbReference type="EMBL" id="JALLPJ020001106">
    <property type="protein sequence ID" value="KAL3776274.1"/>
    <property type="molecule type" value="Genomic_DNA"/>
</dbReference>
<keyword evidence="3" id="KW-0507">mRNA processing</keyword>
<reference evidence="15 16" key="1">
    <citation type="submission" date="2024-10" db="EMBL/GenBank/DDBJ databases">
        <title>Updated reference genomes for cyclostephanoid diatoms.</title>
        <authorList>
            <person name="Roberts W.R."/>
            <person name="Alverson A.J."/>
        </authorList>
    </citation>
    <scope>NUCLEOTIDE SEQUENCE [LARGE SCALE GENOMIC DNA]</scope>
    <source>
        <strain evidence="15 16">AJA010-31</strain>
    </source>
</reference>
<dbReference type="Pfam" id="PF21010">
    <property type="entry name" value="HA2_C"/>
    <property type="match status" value="1"/>
</dbReference>
<gene>
    <name evidence="15" type="ORF">ACHAWO_010990</name>
</gene>
<dbReference type="FunFam" id="3.40.50.300:FF:000007">
    <property type="entry name" value="Pre-mRNA-splicing factor ATP-dependent RNA helicase"/>
    <property type="match status" value="1"/>
</dbReference>
<feature type="compositionally biased region" description="Basic and acidic residues" evidence="12">
    <location>
        <begin position="197"/>
        <end position="208"/>
    </location>
</feature>
<dbReference type="Gene3D" id="1.10.10.2130">
    <property type="entry name" value="DEAH helicase family, winged-helix domain"/>
    <property type="match status" value="1"/>
</dbReference>
<dbReference type="Proteomes" id="UP001530400">
    <property type="component" value="Unassembled WGS sequence"/>
</dbReference>
<feature type="domain" description="Helicase C-terminal" evidence="14">
    <location>
        <begin position="731"/>
        <end position="905"/>
    </location>
</feature>
<dbReference type="Pfam" id="PF00270">
    <property type="entry name" value="DEAD"/>
    <property type="match status" value="1"/>
</dbReference>
<feature type="compositionally biased region" description="Basic and acidic residues" evidence="12">
    <location>
        <begin position="134"/>
        <end position="171"/>
    </location>
</feature>
<feature type="compositionally biased region" description="Basic and acidic residues" evidence="12">
    <location>
        <begin position="417"/>
        <end position="436"/>
    </location>
</feature>
<evidence type="ECO:0000313" key="15">
    <source>
        <dbReference type="EMBL" id="KAL3776274.1"/>
    </source>
</evidence>
<sequence>MGIKDWTNDSLHNLLGFADSALASYLIHVASKGNADAVLRTLKEGGVDIDAKEGWREFASELVGRAGNKGAPARSGGGSASASSGKRVTESDMRKKAAGYSLLEMQDDGPVARQEDKPLGEGTVITKSSKGSSSRKESRKEKDSKSERRDKESNTDRKDKDSKADRQDRESKSKRRRRRHSDSDSEDEVVIDEEALWEQREKRREEMRRKKKKPDEEETKMSNLTEEERADLEREKDKRERDEFAKRLVEKDKKKQRQLDDSESDDSRGKQEKEALRMERLKKREDKDRRLARGEAVVLDSDDEGGNSKKKAITISDMRAESRRAYLQKRTKRELELLERELQDEEEIIAKLGGSSKMTAEEQRELQLKRDILRMAREHGHVDTDEAEAAKKPDGFYRLPEDYDEVDESGKKKSRAQKGEELLTSRYVEPKQEKSEQQLWEEGQTQKAAGLSKHKKKKRSGDEEDDDNKYDFVFEEEQIDFVCVDTNKGYDNRKKRQSKKDEESVKAIEEGGDALEMRPATKHEKILEGRKKLPVYPYRDDFLMALKDHQVLVLVGETGSGKTTQIPQYLHEVGYSELGKIGCTQPRRVAAMSVATRVAEEMNVRVGHEVGYSIRFENCTSKKTVIQYMTDGMLLREFLTEPDLKSYSALIIDEAHERTLHTDILFGLVKDVARFRNDLKLIISSATLDAEKFSKYFDDASIFMIPGRMYPVDIYYTIAPEADYVDASIVTVLQIHISQPLDGDILVFLTGQEEIETANEILAHRTKVLGSKIAELVLCPIYANLPSEQQAKIFEKTPKGARKVVLATNIAETSLTIDGIKYVIDTGFNKETSFNAKTGMESLMVMPISQAAANQRAGRAGRTQPGKCFRLFTAYSFQNELDPNTTPEILRTNMCNVVLMLKSLGIDNLLAFDFMDAPPPETLIRALEQLYALGALNDRGELTKIGRRMAEFPLDPMLSKLRTELDRSPHNVILMVCSPLSPGKTVIVSEKYQCVSEVLSTVSMLSIGTSVFYRPKEKKVHADTARLNFARGGGGDHISLLRCYREWAETDFSPQWCFENFVQVRNMRKARDVREQLEGLCERVEVDHTMSDPDNIEAILKAITAGFFYNTARLGKSGDYETVKQRRAVYIHPSSVLAKEEPLPAWVVYFELAFTSKEFMRQVAPIEPQWLVEIAPHFYQESDVQDSKTKKMPKSK</sequence>
<feature type="compositionally biased region" description="Basic and acidic residues" evidence="12">
    <location>
        <begin position="231"/>
        <end position="293"/>
    </location>
</feature>
<dbReference type="PANTHER" id="PTHR18934:SF83">
    <property type="entry name" value="PRE-MRNA-SPLICING FACTOR ATP-DEPENDENT RNA HELICASE DHX16"/>
    <property type="match status" value="1"/>
</dbReference>
<feature type="compositionally biased region" description="Low complexity" evidence="12">
    <location>
        <begin position="70"/>
        <end position="85"/>
    </location>
</feature>
<dbReference type="GO" id="GO:0003724">
    <property type="term" value="F:RNA helicase activity"/>
    <property type="evidence" value="ECO:0007669"/>
    <property type="project" value="UniProtKB-EC"/>
</dbReference>
<dbReference type="SMART" id="SM00847">
    <property type="entry name" value="HA2"/>
    <property type="match status" value="1"/>
</dbReference>
<dbReference type="Pfam" id="PF00271">
    <property type="entry name" value="Helicase_C"/>
    <property type="match status" value="1"/>
</dbReference>
<feature type="region of interest" description="Disordered" evidence="12">
    <location>
        <begin position="66"/>
        <end position="315"/>
    </location>
</feature>
<dbReference type="GO" id="GO:0016787">
    <property type="term" value="F:hydrolase activity"/>
    <property type="evidence" value="ECO:0007669"/>
    <property type="project" value="UniProtKB-KW"/>
</dbReference>
<keyword evidence="8" id="KW-0508">mRNA splicing</keyword>
<dbReference type="InterPro" id="IPR001650">
    <property type="entry name" value="Helicase_C-like"/>
</dbReference>
<proteinExistence type="predicted"/>
<dbReference type="EC" id="3.6.4.13" evidence="2"/>
<dbReference type="Pfam" id="PF07717">
    <property type="entry name" value="OB_NTP_bind"/>
    <property type="match status" value="1"/>
</dbReference>
<dbReference type="Gene3D" id="3.40.50.300">
    <property type="entry name" value="P-loop containing nucleotide triphosphate hydrolases"/>
    <property type="match status" value="2"/>
</dbReference>
<dbReference type="InterPro" id="IPR042035">
    <property type="entry name" value="DEAH_win-hel_dom"/>
</dbReference>
<evidence type="ECO:0000256" key="1">
    <source>
        <dbReference type="ARBA" id="ARBA00004123"/>
    </source>
</evidence>
<evidence type="ECO:0000256" key="12">
    <source>
        <dbReference type="SAM" id="MobiDB-lite"/>
    </source>
</evidence>
<comment type="subcellular location">
    <subcellularLocation>
        <location evidence="1">Nucleus</location>
    </subcellularLocation>
</comment>
<evidence type="ECO:0000256" key="3">
    <source>
        <dbReference type="ARBA" id="ARBA00022664"/>
    </source>
</evidence>
<dbReference type="GO" id="GO:0005524">
    <property type="term" value="F:ATP binding"/>
    <property type="evidence" value="ECO:0007669"/>
    <property type="project" value="UniProtKB-KW"/>
</dbReference>
<evidence type="ECO:0000256" key="4">
    <source>
        <dbReference type="ARBA" id="ARBA00022741"/>
    </source>
</evidence>
<dbReference type="InterPro" id="IPR007502">
    <property type="entry name" value="Helicase-assoc_dom"/>
</dbReference>
<dbReference type="Pfam" id="PF04408">
    <property type="entry name" value="WHD_HA2"/>
    <property type="match status" value="1"/>
</dbReference>
<evidence type="ECO:0000256" key="8">
    <source>
        <dbReference type="ARBA" id="ARBA00023187"/>
    </source>
</evidence>
<feature type="coiled-coil region" evidence="11">
    <location>
        <begin position="328"/>
        <end position="355"/>
    </location>
</feature>
<evidence type="ECO:0000259" key="13">
    <source>
        <dbReference type="PROSITE" id="PS51192"/>
    </source>
</evidence>
<evidence type="ECO:0000313" key="16">
    <source>
        <dbReference type="Proteomes" id="UP001530400"/>
    </source>
</evidence>
<organism evidence="15 16">
    <name type="scientific">Cyclotella atomus</name>
    <dbReference type="NCBI Taxonomy" id="382360"/>
    <lineage>
        <taxon>Eukaryota</taxon>
        <taxon>Sar</taxon>
        <taxon>Stramenopiles</taxon>
        <taxon>Ochrophyta</taxon>
        <taxon>Bacillariophyta</taxon>
        <taxon>Coscinodiscophyceae</taxon>
        <taxon>Thalassiosirophycidae</taxon>
        <taxon>Stephanodiscales</taxon>
        <taxon>Stephanodiscaceae</taxon>
        <taxon>Cyclotella</taxon>
    </lineage>
</organism>
<dbReference type="InterPro" id="IPR011709">
    <property type="entry name" value="DEAD-box_helicase_OB_fold"/>
</dbReference>
<dbReference type="GO" id="GO:0006397">
    <property type="term" value="P:mRNA processing"/>
    <property type="evidence" value="ECO:0007669"/>
    <property type="project" value="UniProtKB-KW"/>
</dbReference>
<dbReference type="InterPro" id="IPR002464">
    <property type="entry name" value="DNA/RNA_helicase_DEAH_CS"/>
</dbReference>
<dbReference type="SMART" id="SM00490">
    <property type="entry name" value="HELICc"/>
    <property type="match status" value="1"/>
</dbReference>
<evidence type="ECO:0000259" key="14">
    <source>
        <dbReference type="PROSITE" id="PS51194"/>
    </source>
</evidence>